<dbReference type="Pfam" id="PF20434">
    <property type="entry name" value="BD-FAE"/>
    <property type="match status" value="1"/>
</dbReference>
<accession>A0A157SGX4</accession>
<gene>
    <name evidence="4" type="ORF">SAMEA3906486_02497</name>
</gene>
<organism evidence="4 5">
    <name type="scientific">Bordetella ansorpii</name>
    <dbReference type="NCBI Taxonomy" id="288768"/>
    <lineage>
        <taxon>Bacteria</taxon>
        <taxon>Pseudomonadati</taxon>
        <taxon>Pseudomonadota</taxon>
        <taxon>Betaproteobacteria</taxon>
        <taxon>Burkholderiales</taxon>
        <taxon>Alcaligenaceae</taxon>
        <taxon>Bordetella</taxon>
    </lineage>
</organism>
<sequence>MSLLSHYPHARWLLIPAALACMLLALTACSPFTLLNGAIPENASRVTADIAYGDALRQRLDVYAPPDAALAPVVVFFYGGSWRSGSRKDYAFVGDALASRGIVAVLADYRLYPEAAYPVFLRDSARAVAWTLRHAADIGGDPRRVYVAGHSAGAYNAAMIALDPRWLAELGASPDALAGWIGMAGPYDFLPIETRSVRPVFHYPDTPADSQPVAHATRGAPRTLLMTGMADTLVDPVRNTGHLEAALRAAGTPLTVVRYPNLGHRLLAGALARPLRWRAPVLDDLAGFVLAGRQATVEGAAAGEDAGAAMPSPATARTPGS</sequence>
<dbReference type="Proteomes" id="UP000076848">
    <property type="component" value="Unassembled WGS sequence"/>
</dbReference>
<dbReference type="InterPro" id="IPR049492">
    <property type="entry name" value="BD-FAE-like_dom"/>
</dbReference>
<dbReference type="STRING" id="288768.SAMEA3906486_02497"/>
<protein>
    <submittedName>
        <fullName evidence="4">Esterase/lipase</fullName>
        <ecNumber evidence="4">3.1.1.1</ecNumber>
    </submittedName>
</protein>
<dbReference type="InterPro" id="IPR050300">
    <property type="entry name" value="GDXG_lipolytic_enzyme"/>
</dbReference>
<dbReference type="InterPro" id="IPR029058">
    <property type="entry name" value="AB_hydrolase_fold"/>
</dbReference>
<evidence type="ECO:0000313" key="4">
    <source>
        <dbReference type="EMBL" id="SAI69443.1"/>
    </source>
</evidence>
<dbReference type="AlphaFoldDB" id="A0A157SGX4"/>
<keyword evidence="1 4" id="KW-0378">Hydrolase</keyword>
<dbReference type="PANTHER" id="PTHR48081:SF9">
    <property type="entry name" value="CARBOXYLESTERASE"/>
    <property type="match status" value="1"/>
</dbReference>
<evidence type="ECO:0000256" key="1">
    <source>
        <dbReference type="ARBA" id="ARBA00022801"/>
    </source>
</evidence>
<evidence type="ECO:0000313" key="5">
    <source>
        <dbReference type="Proteomes" id="UP000076848"/>
    </source>
</evidence>
<feature type="region of interest" description="Disordered" evidence="2">
    <location>
        <begin position="302"/>
        <end position="321"/>
    </location>
</feature>
<dbReference type="RefSeq" id="WP_082853036.1">
    <property type="nucleotide sequence ID" value="NZ_FKIF01000006.1"/>
</dbReference>
<evidence type="ECO:0000259" key="3">
    <source>
        <dbReference type="Pfam" id="PF20434"/>
    </source>
</evidence>
<proteinExistence type="predicted"/>
<feature type="domain" description="BD-FAE-like" evidence="3">
    <location>
        <begin position="60"/>
        <end position="235"/>
    </location>
</feature>
<dbReference type="GO" id="GO:0106435">
    <property type="term" value="F:carboxylesterase activity"/>
    <property type="evidence" value="ECO:0007669"/>
    <property type="project" value="UniProtKB-EC"/>
</dbReference>
<dbReference type="Gene3D" id="3.40.50.1820">
    <property type="entry name" value="alpha/beta hydrolase"/>
    <property type="match status" value="1"/>
</dbReference>
<name>A0A157SGX4_9BORD</name>
<dbReference type="EMBL" id="FKIF01000006">
    <property type="protein sequence ID" value="SAI69443.1"/>
    <property type="molecule type" value="Genomic_DNA"/>
</dbReference>
<keyword evidence="5" id="KW-1185">Reference proteome</keyword>
<dbReference type="EC" id="3.1.1.1" evidence="4"/>
<reference evidence="4 5" key="1">
    <citation type="submission" date="2016-04" db="EMBL/GenBank/DDBJ databases">
        <authorList>
            <consortium name="Pathogen Informatics"/>
        </authorList>
    </citation>
    <scope>NUCLEOTIDE SEQUENCE [LARGE SCALE GENOMIC DNA]</scope>
    <source>
        <strain evidence="4 5">H050680373</strain>
    </source>
</reference>
<evidence type="ECO:0000256" key="2">
    <source>
        <dbReference type="SAM" id="MobiDB-lite"/>
    </source>
</evidence>
<dbReference type="PANTHER" id="PTHR48081">
    <property type="entry name" value="AB HYDROLASE SUPERFAMILY PROTEIN C4A8.06C"/>
    <property type="match status" value="1"/>
</dbReference>
<dbReference type="SUPFAM" id="SSF53474">
    <property type="entry name" value="alpha/beta-Hydrolases"/>
    <property type="match status" value="1"/>
</dbReference>